<accession>A0A2I5KQY2</accession>
<dbReference type="AlphaFoldDB" id="A0A2I5KQY2"/>
<dbReference type="Proteomes" id="UP000231863">
    <property type="component" value="Chromosome"/>
</dbReference>
<sequence length="68" mass="8189">MNLKLRKRIETQTGLFSLRPRNWKGAAERMDCFFMSLEIRKRIETQTGHFFLRYRNVKSAMTGWTVFS</sequence>
<name>A0A2I5KQY2_STRSU</name>
<protein>
    <submittedName>
        <fullName evidence="1">Uncharacterized protein</fullName>
    </submittedName>
</protein>
<dbReference type="EMBL" id="CP025043">
    <property type="protein sequence ID" value="AUA19771.1"/>
    <property type="molecule type" value="Genomic_DNA"/>
</dbReference>
<organism evidence="1 2">
    <name type="scientific">Streptococcus suis</name>
    <dbReference type="NCBI Taxonomy" id="1307"/>
    <lineage>
        <taxon>Bacteria</taxon>
        <taxon>Bacillati</taxon>
        <taxon>Bacillota</taxon>
        <taxon>Bacilli</taxon>
        <taxon>Lactobacillales</taxon>
        <taxon>Streptococcaceae</taxon>
        <taxon>Streptococcus</taxon>
    </lineage>
</organism>
<evidence type="ECO:0000313" key="1">
    <source>
        <dbReference type="EMBL" id="AUA19771.1"/>
    </source>
</evidence>
<gene>
    <name evidence="1" type="ORF">CWI26_09920</name>
</gene>
<reference evidence="1 2" key="1">
    <citation type="submission" date="2017-11" db="EMBL/GenBank/DDBJ databases">
        <title>Genome analysis of Streptococcus suis serotype chz stain ah681.</title>
        <authorList>
            <person name="Pan Z."/>
            <person name="Zhang Y."/>
            <person name="Ma J."/>
            <person name="Lu P."/>
            <person name="Zhu Y."/>
            <person name="Zhong X."/>
            <person name="Dong W."/>
            <person name="Lu C."/>
            <person name="Yao H."/>
        </authorList>
    </citation>
    <scope>NUCLEOTIDE SEQUENCE [LARGE SCALE GENOMIC DNA]</scope>
    <source>
        <strain evidence="1 2">AH681</strain>
    </source>
</reference>
<proteinExistence type="predicted"/>
<evidence type="ECO:0000313" key="2">
    <source>
        <dbReference type="Proteomes" id="UP000231863"/>
    </source>
</evidence>